<dbReference type="KEGG" id="fri:FraEuI1c_4502"/>
<gene>
    <name evidence="3" type="ordered locus">FraEuI1c_4502</name>
</gene>
<dbReference type="Gene3D" id="3.30.530.20">
    <property type="match status" value="1"/>
</dbReference>
<dbReference type="SUPFAM" id="SSF55961">
    <property type="entry name" value="Bet v1-like"/>
    <property type="match status" value="1"/>
</dbReference>
<dbReference type="InterPro" id="IPR023393">
    <property type="entry name" value="START-like_dom_sf"/>
</dbReference>
<proteinExistence type="inferred from homology"/>
<name>E3IVI9_PSEI1</name>
<accession>E3IVI9</accession>
<dbReference type="EMBL" id="CP002299">
    <property type="protein sequence ID" value="ADP82495.1"/>
    <property type="molecule type" value="Genomic_DNA"/>
</dbReference>
<organism evidence="3 4">
    <name type="scientific">Pseudofrankia inefficax (strain DSM 45817 / CECT 9037 / DDB 130130 / EuI1c)</name>
    <name type="common">Frankia inefficax</name>
    <dbReference type="NCBI Taxonomy" id="298654"/>
    <lineage>
        <taxon>Bacteria</taxon>
        <taxon>Bacillati</taxon>
        <taxon>Actinomycetota</taxon>
        <taxon>Actinomycetes</taxon>
        <taxon>Frankiales</taxon>
        <taxon>Frankiaceae</taxon>
        <taxon>Pseudofrankia</taxon>
    </lineage>
</organism>
<dbReference type="InParanoid" id="E3IVI9"/>
<evidence type="ECO:0000256" key="1">
    <source>
        <dbReference type="ARBA" id="ARBA00006817"/>
    </source>
</evidence>
<dbReference type="RefSeq" id="WP_013425613.1">
    <property type="nucleotide sequence ID" value="NC_014666.1"/>
</dbReference>
<protein>
    <submittedName>
        <fullName evidence="3">Activator of Hsp90 ATPase 1 family protein</fullName>
    </submittedName>
</protein>
<evidence type="ECO:0000313" key="4">
    <source>
        <dbReference type="Proteomes" id="UP000002484"/>
    </source>
</evidence>
<dbReference type="HOGENOM" id="CLU_049046_5_0_11"/>
<dbReference type="Proteomes" id="UP000002484">
    <property type="component" value="Chromosome"/>
</dbReference>
<keyword evidence="4" id="KW-1185">Reference proteome</keyword>
<comment type="similarity">
    <text evidence="1">Belongs to the AHA1 family.</text>
</comment>
<evidence type="ECO:0000259" key="2">
    <source>
        <dbReference type="Pfam" id="PF08327"/>
    </source>
</evidence>
<dbReference type="Pfam" id="PF08327">
    <property type="entry name" value="AHSA1"/>
    <property type="match status" value="1"/>
</dbReference>
<evidence type="ECO:0000313" key="3">
    <source>
        <dbReference type="EMBL" id="ADP82495.1"/>
    </source>
</evidence>
<dbReference type="STRING" id="298654.FraEuI1c_4502"/>
<dbReference type="InterPro" id="IPR013538">
    <property type="entry name" value="ASHA1/2-like_C"/>
</dbReference>
<reference evidence="3 4" key="1">
    <citation type="submission" date="2010-10" db="EMBL/GenBank/DDBJ databases">
        <title>Complete sequence of Frankia sp. EuI1c.</title>
        <authorList>
            <consortium name="US DOE Joint Genome Institute"/>
            <person name="Lucas S."/>
            <person name="Copeland A."/>
            <person name="Lapidus A."/>
            <person name="Cheng J.-F."/>
            <person name="Bruce D."/>
            <person name="Goodwin L."/>
            <person name="Pitluck S."/>
            <person name="Chertkov O."/>
            <person name="Detter J.C."/>
            <person name="Han C."/>
            <person name="Tapia R."/>
            <person name="Land M."/>
            <person name="Hauser L."/>
            <person name="Jeffries C."/>
            <person name="Kyrpides N."/>
            <person name="Ivanova N."/>
            <person name="Mikhailova N."/>
            <person name="Beauchemin N."/>
            <person name="Sen A."/>
            <person name="Sur S.A."/>
            <person name="Gtari M."/>
            <person name="Wall L."/>
            <person name="Tisa L."/>
            <person name="Woyke T."/>
        </authorList>
    </citation>
    <scope>NUCLEOTIDE SEQUENCE [LARGE SCALE GENOMIC DNA]</scope>
    <source>
        <strain evidence="4">DSM 45817 / CECT 9037 / EuI1c</strain>
    </source>
</reference>
<feature type="domain" description="Activator of Hsp90 ATPase homologue 1/2-like C-terminal" evidence="2">
    <location>
        <begin position="10"/>
        <end position="130"/>
    </location>
</feature>
<dbReference type="OrthoDB" id="9803476at2"/>
<sequence>MIIHQEALIDASPADVYEVLTDGQKFAAATGMPARLGDREGETFSIFDGRVEGRQVELVRGERIVQAWRFGAAHPSCWDAGVYSVVRFTLAAQEGGTRFVIDHTGVPAEWLEHISGGYPTFYQQPLERYFAALARS</sequence>
<dbReference type="eggNOG" id="COG5580">
    <property type="taxonomic scope" value="Bacteria"/>
</dbReference>
<dbReference type="AlphaFoldDB" id="E3IVI9"/>